<dbReference type="InterPro" id="IPR011050">
    <property type="entry name" value="Pectin_lyase_fold/virulence"/>
</dbReference>
<evidence type="ECO:0008006" key="13">
    <source>
        <dbReference type="Google" id="ProtNLM"/>
    </source>
</evidence>
<dbReference type="SMART" id="SM00710">
    <property type="entry name" value="PbH1"/>
    <property type="match status" value="7"/>
</dbReference>
<evidence type="ECO:0000313" key="12">
    <source>
        <dbReference type="Proteomes" id="UP000327013"/>
    </source>
</evidence>
<evidence type="ECO:0000256" key="4">
    <source>
        <dbReference type="ARBA" id="ARBA00022525"/>
    </source>
</evidence>
<evidence type="ECO:0000256" key="2">
    <source>
        <dbReference type="ARBA" id="ARBA00008834"/>
    </source>
</evidence>
<sequence length="400" mass="43267">MGLELNVATISLLLILLTSTTTINAQTKVFDVRNYGAKPNIDITTAVASAWKDACAYPGSSKVVVPEAVYRVGNITFFGPCKSPIEFNVLGSIHSPEDPNYFKGDRWIAFQSIDHLIVSGTGNFNGEGETAWSRNGCSKNGYCAHLPTSIRFDYITNSIVQDITSYNSKQFHIHALGCQNLTFDHVTIIAPQDSPNTDGIHIGRSTKINVINSQISTGDDCVSIGDGSRDILIQGVNCGPGHGISVGSLGMYQIEQPVSGINVIGCNLTNTSNGVRIKTWPNSYPGSASNIHFENIIINNVDAPIIIDQGYCPWNVCKPEIPSKVKISNVSFKNIRGISRTKRAVVIVCSSSLPCENVELRDIDLRYNGKDGPATSRCVNVKPIIAGYQNPPPCTITTVF</sequence>
<proteinExistence type="inferred from homology"/>
<dbReference type="AlphaFoldDB" id="A0A5N6R9K9"/>
<keyword evidence="5 9" id="KW-0378">Hydrolase</keyword>
<feature type="signal peptide" evidence="10">
    <location>
        <begin position="1"/>
        <end position="25"/>
    </location>
</feature>
<dbReference type="PROSITE" id="PS00502">
    <property type="entry name" value="POLYGALACTURONASE"/>
    <property type="match status" value="1"/>
</dbReference>
<comment type="subcellular location">
    <subcellularLocation>
        <location evidence="1">Secreted</location>
        <location evidence="1">Cell wall</location>
    </subcellularLocation>
</comment>
<organism evidence="11 12">
    <name type="scientific">Carpinus fangiana</name>
    <dbReference type="NCBI Taxonomy" id="176857"/>
    <lineage>
        <taxon>Eukaryota</taxon>
        <taxon>Viridiplantae</taxon>
        <taxon>Streptophyta</taxon>
        <taxon>Embryophyta</taxon>
        <taxon>Tracheophyta</taxon>
        <taxon>Spermatophyta</taxon>
        <taxon>Magnoliopsida</taxon>
        <taxon>eudicotyledons</taxon>
        <taxon>Gunneridae</taxon>
        <taxon>Pentapetalae</taxon>
        <taxon>rosids</taxon>
        <taxon>fabids</taxon>
        <taxon>Fagales</taxon>
        <taxon>Betulaceae</taxon>
        <taxon>Carpinus</taxon>
    </lineage>
</organism>
<dbReference type="OrthoDB" id="187139at2759"/>
<dbReference type="Pfam" id="PF00295">
    <property type="entry name" value="Glyco_hydro_28"/>
    <property type="match status" value="1"/>
</dbReference>
<evidence type="ECO:0000256" key="3">
    <source>
        <dbReference type="ARBA" id="ARBA00022512"/>
    </source>
</evidence>
<dbReference type="InterPro" id="IPR000743">
    <property type="entry name" value="Glyco_hydro_28"/>
</dbReference>
<keyword evidence="3" id="KW-0134">Cell wall</keyword>
<evidence type="ECO:0000256" key="9">
    <source>
        <dbReference type="RuleBase" id="RU361169"/>
    </source>
</evidence>
<dbReference type="InterPro" id="IPR012334">
    <property type="entry name" value="Pectin_lyas_fold"/>
</dbReference>
<feature type="active site" evidence="8">
    <location>
        <position position="242"/>
    </location>
</feature>
<evidence type="ECO:0000256" key="7">
    <source>
        <dbReference type="ARBA" id="ARBA00023316"/>
    </source>
</evidence>
<reference evidence="11 12" key="1">
    <citation type="submission" date="2019-06" db="EMBL/GenBank/DDBJ databases">
        <title>A chromosomal-level reference genome of Carpinus fangiana (Coryloideae, Betulaceae).</title>
        <authorList>
            <person name="Yang X."/>
            <person name="Wang Z."/>
            <person name="Zhang L."/>
            <person name="Hao G."/>
            <person name="Liu J."/>
            <person name="Yang Y."/>
        </authorList>
    </citation>
    <scope>NUCLEOTIDE SEQUENCE [LARGE SCALE GENOMIC DNA]</scope>
    <source>
        <strain evidence="11">Cfa_2016G</strain>
        <tissue evidence="11">Leaf</tissue>
    </source>
</reference>
<evidence type="ECO:0000256" key="8">
    <source>
        <dbReference type="PROSITE-ProRule" id="PRU10052"/>
    </source>
</evidence>
<dbReference type="SUPFAM" id="SSF51126">
    <property type="entry name" value="Pectin lyase-like"/>
    <property type="match status" value="1"/>
</dbReference>
<evidence type="ECO:0000313" key="11">
    <source>
        <dbReference type="EMBL" id="KAE8075559.1"/>
    </source>
</evidence>
<dbReference type="GO" id="GO:0005975">
    <property type="term" value="P:carbohydrate metabolic process"/>
    <property type="evidence" value="ECO:0007669"/>
    <property type="project" value="InterPro"/>
</dbReference>
<evidence type="ECO:0000256" key="5">
    <source>
        <dbReference type="ARBA" id="ARBA00022801"/>
    </source>
</evidence>
<dbReference type="PANTHER" id="PTHR31375">
    <property type="match status" value="1"/>
</dbReference>
<dbReference type="InterPro" id="IPR006626">
    <property type="entry name" value="PbH1"/>
</dbReference>
<evidence type="ECO:0000256" key="1">
    <source>
        <dbReference type="ARBA" id="ARBA00004191"/>
    </source>
</evidence>
<dbReference type="FunFam" id="2.160.20.10:FF:000004">
    <property type="entry name" value="Pectin lyase-like superfamily protein"/>
    <property type="match status" value="1"/>
</dbReference>
<dbReference type="GO" id="GO:0071555">
    <property type="term" value="P:cell wall organization"/>
    <property type="evidence" value="ECO:0007669"/>
    <property type="project" value="UniProtKB-KW"/>
</dbReference>
<evidence type="ECO:0000256" key="6">
    <source>
        <dbReference type="ARBA" id="ARBA00023295"/>
    </source>
</evidence>
<comment type="similarity">
    <text evidence="2 9">Belongs to the glycosyl hydrolase 28 family.</text>
</comment>
<keyword evidence="7" id="KW-0961">Cell wall biogenesis/degradation</keyword>
<dbReference type="Gene3D" id="2.160.20.10">
    <property type="entry name" value="Single-stranded right-handed beta-helix, Pectin lyase-like"/>
    <property type="match status" value="1"/>
</dbReference>
<gene>
    <name evidence="11" type="ORF">FH972_014263</name>
</gene>
<dbReference type="EMBL" id="CM017326">
    <property type="protein sequence ID" value="KAE8075559.1"/>
    <property type="molecule type" value="Genomic_DNA"/>
</dbReference>
<keyword evidence="10" id="KW-0732">Signal</keyword>
<evidence type="ECO:0000256" key="10">
    <source>
        <dbReference type="SAM" id="SignalP"/>
    </source>
</evidence>
<keyword evidence="12" id="KW-1185">Reference proteome</keyword>
<keyword evidence="6 9" id="KW-0326">Glycosidase</keyword>
<dbReference type="Proteomes" id="UP000327013">
    <property type="component" value="Chromosome 6"/>
</dbReference>
<accession>A0A5N6R9K9</accession>
<feature type="chain" id="PRO_5024466353" description="Pectate lyase superfamily protein domain-containing protein" evidence="10">
    <location>
        <begin position="26"/>
        <end position="400"/>
    </location>
</feature>
<dbReference type="GO" id="GO:0004650">
    <property type="term" value="F:polygalacturonase activity"/>
    <property type="evidence" value="ECO:0007669"/>
    <property type="project" value="InterPro"/>
</dbReference>
<name>A0A5N6R9K9_9ROSI</name>
<keyword evidence="4" id="KW-0964">Secreted</keyword>
<protein>
    <recommendedName>
        <fullName evidence="13">Pectate lyase superfamily protein domain-containing protein</fullName>
    </recommendedName>
</protein>